<keyword evidence="1" id="KW-0479">Metal-binding</keyword>
<dbReference type="GO" id="GO:0046872">
    <property type="term" value="F:metal ion binding"/>
    <property type="evidence" value="ECO:0007669"/>
    <property type="project" value="UniProtKB-KW"/>
</dbReference>
<dbReference type="OrthoDB" id="9807664at2"/>
<proteinExistence type="predicted"/>
<dbReference type="PANTHER" id="PTHR30037:SF4">
    <property type="entry name" value="DNA-3-METHYLADENINE GLYCOSYLASE I"/>
    <property type="match status" value="1"/>
</dbReference>
<dbReference type="InterPro" id="IPR011257">
    <property type="entry name" value="DNA_glycosylase"/>
</dbReference>
<dbReference type="InParanoid" id="A0A061AIF8"/>
<feature type="binding site" evidence="1">
    <location>
        <position position="7"/>
    </location>
    <ligand>
        <name>Zn(2+)</name>
        <dbReference type="ChEBI" id="CHEBI:29105"/>
    </ligand>
</feature>
<dbReference type="KEGG" id="aoc:Aocu_13380"/>
<dbReference type="SUPFAM" id="SSF48150">
    <property type="entry name" value="DNA-glycosylase"/>
    <property type="match status" value="1"/>
</dbReference>
<dbReference type="PANTHER" id="PTHR30037">
    <property type="entry name" value="DNA-3-METHYLADENINE GLYCOSYLASE 1"/>
    <property type="match status" value="1"/>
</dbReference>
<keyword evidence="3" id="KW-1185">Reference proteome</keyword>
<keyword evidence="1" id="KW-0862">Zinc</keyword>
<feature type="binding site" evidence="1">
    <location>
        <position position="20"/>
    </location>
    <ligand>
        <name>Zn(2+)</name>
        <dbReference type="ChEBI" id="CHEBI:29105"/>
    </ligand>
</feature>
<accession>A0A061AIF8</accession>
<dbReference type="InterPro" id="IPR005019">
    <property type="entry name" value="Adenine_glyco"/>
</dbReference>
<gene>
    <name evidence="2" type="primary">tag</name>
    <name evidence="2" type="ORF">Aocu_13380</name>
</gene>
<dbReference type="GO" id="GO:0006284">
    <property type="term" value="P:base-excision repair"/>
    <property type="evidence" value="ECO:0007669"/>
    <property type="project" value="InterPro"/>
</dbReference>
<organism evidence="2 3">
    <name type="scientific">Acholeplasma oculi</name>
    <dbReference type="NCBI Taxonomy" id="35623"/>
    <lineage>
        <taxon>Bacteria</taxon>
        <taxon>Bacillati</taxon>
        <taxon>Mycoplasmatota</taxon>
        <taxon>Mollicutes</taxon>
        <taxon>Acholeplasmatales</taxon>
        <taxon>Acholeplasmataceae</taxon>
        <taxon>Acholeplasma</taxon>
    </lineage>
</organism>
<dbReference type="HOGENOM" id="CLU_083758_1_0_14"/>
<dbReference type="PATRIC" id="fig|35623.3.peg.1337"/>
<dbReference type="InterPro" id="IPR052891">
    <property type="entry name" value="DNA-3mA_glycosylase"/>
</dbReference>
<sequence length="193" mass="22337">MSTLVKCGWAYHSKLMEDYHDNEWGKPLKSDLELFSKLMLDCQQAGLSWAIILNKRKSFLEAYDGFNPYKVSKYDEKDIERLLNNPGIVRNRLKVLAMIHNSNMYLKHFSKEGSFTEFIWGYTNGKSVDQGLTDLKDMPTHSIVSDQMSQDLKRLGFKFVGTTVVYAFLQAVGVYNDHLETCPIKQKYKEESI</sequence>
<dbReference type="Proteomes" id="UP000032434">
    <property type="component" value="Chromosome 1"/>
</dbReference>
<dbReference type="Pfam" id="PF03352">
    <property type="entry name" value="Adenine_glyco"/>
    <property type="match status" value="1"/>
</dbReference>
<protein>
    <submittedName>
        <fullName evidence="2">DNA-3-methyladenine glycosylase</fullName>
    </submittedName>
</protein>
<reference evidence="3" key="1">
    <citation type="submission" date="2014-05" db="EMBL/GenBank/DDBJ databases">
        <authorList>
            <person name="Kube M."/>
        </authorList>
    </citation>
    <scope>NUCLEOTIDE SEQUENCE [LARGE SCALE GENOMIC DNA]</scope>
</reference>
<evidence type="ECO:0000313" key="2">
    <source>
        <dbReference type="EMBL" id="CDR31411.1"/>
    </source>
</evidence>
<dbReference type="STRING" id="35623.Aocu_13380"/>
<feature type="binding site" evidence="1">
    <location>
        <position position="178"/>
    </location>
    <ligand>
        <name>Zn(2+)</name>
        <dbReference type="ChEBI" id="CHEBI:29105"/>
    </ligand>
</feature>
<dbReference type="RefSeq" id="WP_045749827.1">
    <property type="nucleotide sequence ID" value="NZ_FUZK01000001.1"/>
</dbReference>
<evidence type="ECO:0000256" key="1">
    <source>
        <dbReference type="PIRSR" id="PIRSR605019-1"/>
    </source>
</evidence>
<name>A0A061AIF8_9MOLU</name>
<dbReference type="EMBL" id="LK028559">
    <property type="protein sequence ID" value="CDR31411.1"/>
    <property type="molecule type" value="Genomic_DNA"/>
</dbReference>
<dbReference type="AlphaFoldDB" id="A0A061AIF8"/>
<evidence type="ECO:0000313" key="3">
    <source>
        <dbReference type="Proteomes" id="UP000032434"/>
    </source>
</evidence>
<dbReference type="GO" id="GO:0008725">
    <property type="term" value="F:DNA-3-methyladenine glycosylase activity"/>
    <property type="evidence" value="ECO:0007669"/>
    <property type="project" value="InterPro"/>
</dbReference>
<dbReference type="Gene3D" id="1.10.340.30">
    <property type="entry name" value="Hypothetical protein, domain 2"/>
    <property type="match status" value="1"/>
</dbReference>
<feature type="binding site" evidence="1">
    <location>
        <position position="182"/>
    </location>
    <ligand>
        <name>Zn(2+)</name>
        <dbReference type="ChEBI" id="CHEBI:29105"/>
    </ligand>
</feature>